<comment type="caution">
    <text evidence="2">The sequence shown here is derived from an EMBL/GenBank/DDBJ whole genome shotgun (WGS) entry which is preliminary data.</text>
</comment>
<reference evidence="2 3" key="1">
    <citation type="submission" date="2016-09" db="EMBL/GenBank/DDBJ databases">
        <title>Draft genome sequence for the type strain of Desulfuribacillus alkaliarsenatis AHT28, an obligately anaerobic, sulfidogenic bacterium isolated from Russian soda lake sediments.</title>
        <authorList>
            <person name="Abin C.A."/>
            <person name="Hollibaugh J.T."/>
        </authorList>
    </citation>
    <scope>NUCLEOTIDE SEQUENCE [LARGE SCALE GENOMIC DNA]</scope>
    <source>
        <strain evidence="2 3">AHT28</strain>
    </source>
</reference>
<dbReference type="PANTHER" id="PTHR40446">
    <property type="entry name" value="N-ACETYLGLUCOSAMINE-1-PHOSPHODIESTER ALPHA-N-ACETYLGLUCOSAMINIDASE"/>
    <property type="match status" value="1"/>
</dbReference>
<dbReference type="EMBL" id="MIJE01000031">
    <property type="protein sequence ID" value="OEF96526.1"/>
    <property type="molecule type" value="Genomic_DNA"/>
</dbReference>
<feature type="domain" description="SLH" evidence="1">
    <location>
        <begin position="857"/>
        <end position="920"/>
    </location>
</feature>
<dbReference type="InterPro" id="IPR018711">
    <property type="entry name" value="NAGPA"/>
</dbReference>
<dbReference type="Proteomes" id="UP000094296">
    <property type="component" value="Unassembled WGS sequence"/>
</dbReference>
<dbReference type="InterPro" id="IPR001119">
    <property type="entry name" value="SLH_dom"/>
</dbReference>
<dbReference type="PROSITE" id="PS51272">
    <property type="entry name" value="SLH"/>
    <property type="match status" value="3"/>
</dbReference>
<feature type="domain" description="SLH" evidence="1">
    <location>
        <begin position="989"/>
        <end position="1044"/>
    </location>
</feature>
<dbReference type="STRING" id="766136.BHF68_07690"/>
<dbReference type="OrthoDB" id="9809781at2"/>
<proteinExistence type="predicted"/>
<name>A0A1E5G0U5_9FIRM</name>
<accession>A0A1E5G0U5</accession>
<organism evidence="2 3">
    <name type="scientific">Desulfuribacillus alkaliarsenatis</name>
    <dbReference type="NCBI Taxonomy" id="766136"/>
    <lineage>
        <taxon>Bacteria</taxon>
        <taxon>Bacillati</taxon>
        <taxon>Bacillota</taxon>
        <taxon>Desulfuribacillia</taxon>
        <taxon>Desulfuribacillales</taxon>
        <taxon>Desulfuribacillaceae</taxon>
        <taxon>Desulfuribacillus</taxon>
    </lineage>
</organism>
<evidence type="ECO:0000313" key="3">
    <source>
        <dbReference type="Proteomes" id="UP000094296"/>
    </source>
</evidence>
<dbReference type="Pfam" id="PF09992">
    <property type="entry name" value="NAGPA"/>
    <property type="match status" value="1"/>
</dbReference>
<dbReference type="Pfam" id="PF00395">
    <property type="entry name" value="SLH"/>
    <property type="match status" value="3"/>
</dbReference>
<gene>
    <name evidence="2" type="ORF">BHF68_07690</name>
</gene>
<evidence type="ECO:0000259" key="1">
    <source>
        <dbReference type="PROSITE" id="PS51272"/>
    </source>
</evidence>
<evidence type="ECO:0000313" key="2">
    <source>
        <dbReference type="EMBL" id="OEF96526.1"/>
    </source>
</evidence>
<feature type="domain" description="SLH" evidence="1">
    <location>
        <begin position="922"/>
        <end position="985"/>
    </location>
</feature>
<protein>
    <recommendedName>
        <fullName evidence="1">SLH domain-containing protein</fullName>
    </recommendedName>
</protein>
<keyword evidence="3" id="KW-1185">Reference proteome</keyword>
<dbReference type="AlphaFoldDB" id="A0A1E5G0U5"/>
<dbReference type="RefSeq" id="WP_069643535.1">
    <property type="nucleotide sequence ID" value="NZ_MIJE01000031.1"/>
</dbReference>
<dbReference type="PANTHER" id="PTHR40446:SF2">
    <property type="entry name" value="N-ACETYLGLUCOSAMINE-1-PHOSPHODIESTER ALPHA-N-ACETYLGLUCOSAMINIDASE"/>
    <property type="match status" value="1"/>
</dbReference>
<sequence length="1044" mass="115596">MKKHHHRNVAIVIVFALLFNVIMLEGAFAASDSLQATTTADQTVTHSLLSEGRISEGTVLFTYELELLNNTTFARVIEVDLNNPYVEIRALSPDGGFNSRNTVIEMATDRGAVAAVNGDFFRMDRPAAPFGLHVEDGELLSSPAHLGNWLGFGVDGLGAPHILNWTFNGKVVIEDEHVYELFGYNQPEHFPWSGNSHGNRINLYDRHWGKEVPGVFFQQPMLQVIVDNGAVVSYGMTDQPAEIPENGFVLVADGAGAYFLNEHLEVGKKITVEYGLTPDMELLNAIGGHALLVENGKPVQPLKVTMAGRSARTAVGINAAANKVYFITIDAHPSLQGLTLDELAVFLANLGMDRALNLDGGGSSTMVAQPLGEFAPEVANRLMYGSQRRLPNAIGIFNNAPIGNPDTLIIHGDNGLLIGTEATYRVTGYDTHFHPLTIAKEDIKWEVIEGSSARAEVKNGVLKGIRSGEMTLRVSYKGLTTDKTVRVYGYDDIVNVRIIPEVVSLLPGQSITLSAEVEMLDGRVIEAGKDTVEWSTDIGTIEGNTFYAGNHTGYGTLTASVDGFITKAPIRIGGLREPFFTFREWQTVSFRGHPETLQGDFVIEDDLDFVYRGNRSGRLEYDFRPDLDVAPDLGVTDEVEIAYGQLGSGLISMGSNVLGVSAYIHGDNSGHWLRAEVIDANGTRRFVDLADEINWSGWKRVQGAIDPDWPQPLVLRSIYIVRHPDLIKADAPLTGTIHIDYIEMIKGLGSEQESMTDIIYDIAGAPVIEEKRTDHAHPAKGLRMLGYGKQMTLLKNEPIIYRIKEPEDPEGLIYQLGLWDEANTKWELIPAARLLETGELQFHLQKTGLYQLFITQKEMLGFVDTSGHWGKEYLADLVANGILHGYSDRTIRPDRPVTRAEFVVLLHRVFGSSINHGQTDTNIIEQFNDDIPVWAQEAITFAAKLGVVQGYNDGTFRSQQHISRTEMAVILGRMLELLYPEEFLEIDMQDYFQDADKIPDWASNYVGYMHSKGYITGHQGMFRPNASTTRAETAVVLWRYSSKK</sequence>